<sequence length="103" mass="11368">MAMLSLAYEQNKRNPISILDLHGFHVVEAVELLQRRVRTCQRQGIANLRVIVGTGLHSKKGVSVLGPAILEAVQGDPTLRAQVRVCAVKPAYLKLRLTQPSEM</sequence>
<dbReference type="SMART" id="SM00463">
    <property type="entry name" value="SMR"/>
    <property type="match status" value="1"/>
</dbReference>
<protein>
    <submittedName>
        <fullName evidence="2">Smr domain-containing protein C11H11.03c</fullName>
    </submittedName>
</protein>
<evidence type="ECO:0000259" key="1">
    <source>
        <dbReference type="PROSITE" id="PS50828"/>
    </source>
</evidence>
<feature type="domain" description="Smr" evidence="1">
    <location>
        <begin position="19"/>
        <end position="98"/>
    </location>
</feature>
<gene>
    <name evidence="2" type="ORF">CM83_12129</name>
</gene>
<dbReference type="PROSITE" id="PS50828">
    <property type="entry name" value="SMR"/>
    <property type="match status" value="1"/>
</dbReference>
<dbReference type="EMBL" id="GBHO01011272">
    <property type="protein sequence ID" value="JAG32332.1"/>
    <property type="molecule type" value="Transcribed_RNA"/>
</dbReference>
<organism evidence="2">
    <name type="scientific">Lygus hesperus</name>
    <name type="common">Western plant bug</name>
    <dbReference type="NCBI Taxonomy" id="30085"/>
    <lineage>
        <taxon>Eukaryota</taxon>
        <taxon>Metazoa</taxon>
        <taxon>Ecdysozoa</taxon>
        <taxon>Arthropoda</taxon>
        <taxon>Hexapoda</taxon>
        <taxon>Insecta</taxon>
        <taxon>Pterygota</taxon>
        <taxon>Neoptera</taxon>
        <taxon>Paraneoptera</taxon>
        <taxon>Hemiptera</taxon>
        <taxon>Heteroptera</taxon>
        <taxon>Panheteroptera</taxon>
        <taxon>Cimicomorpha</taxon>
        <taxon>Miridae</taxon>
        <taxon>Mirini</taxon>
        <taxon>Lygus</taxon>
    </lineage>
</organism>
<name>A0A0A9YGZ1_LYGHE</name>
<evidence type="ECO:0000313" key="2">
    <source>
        <dbReference type="EMBL" id="JAG32332.1"/>
    </source>
</evidence>
<dbReference type="PANTHER" id="PTHR47417:SF1">
    <property type="entry name" value="SMR DOMAIN-CONTAINING PROTEIN YPL199C"/>
    <property type="match status" value="1"/>
</dbReference>
<dbReference type="Gene3D" id="3.30.1370.110">
    <property type="match status" value="1"/>
</dbReference>
<reference evidence="2" key="2">
    <citation type="submission" date="2014-07" db="EMBL/GenBank/DDBJ databases">
        <authorList>
            <person name="Hull J."/>
        </authorList>
    </citation>
    <scope>NUCLEOTIDE SEQUENCE</scope>
</reference>
<dbReference type="InterPro" id="IPR053020">
    <property type="entry name" value="Smr_domain_protein"/>
</dbReference>
<dbReference type="AlphaFoldDB" id="A0A0A9YGZ1"/>
<dbReference type="Pfam" id="PF01713">
    <property type="entry name" value="Smr"/>
    <property type="match status" value="1"/>
</dbReference>
<dbReference type="PANTHER" id="PTHR47417">
    <property type="entry name" value="SMR DOMAIN-CONTAINING PROTEIN YPL199C"/>
    <property type="match status" value="1"/>
</dbReference>
<reference evidence="2" key="1">
    <citation type="journal article" date="2014" name="PLoS ONE">
        <title>Transcriptome-Based Identification of ABC Transporters in the Western Tarnished Plant Bug Lygus hesperus.</title>
        <authorList>
            <person name="Hull J.J."/>
            <person name="Chaney K."/>
            <person name="Geib S.M."/>
            <person name="Fabrick J.A."/>
            <person name="Brent C.S."/>
            <person name="Walsh D."/>
            <person name="Lavine L.C."/>
        </authorList>
    </citation>
    <scope>NUCLEOTIDE SEQUENCE</scope>
</reference>
<accession>A0A0A9YGZ1</accession>
<dbReference type="InterPro" id="IPR002625">
    <property type="entry name" value="Smr_dom"/>
</dbReference>
<dbReference type="SUPFAM" id="SSF160443">
    <property type="entry name" value="SMR domain-like"/>
    <property type="match status" value="1"/>
</dbReference>
<proteinExistence type="predicted"/>
<dbReference type="InterPro" id="IPR036063">
    <property type="entry name" value="Smr_dom_sf"/>
</dbReference>